<evidence type="ECO:0000256" key="1">
    <source>
        <dbReference type="SAM" id="MobiDB-lite"/>
    </source>
</evidence>
<evidence type="ECO:0000313" key="4">
    <source>
        <dbReference type="Proteomes" id="UP001341281"/>
    </source>
</evidence>
<accession>A0AAQ3PI05</accession>
<reference evidence="3 4" key="1">
    <citation type="submission" date="2024-02" db="EMBL/GenBank/DDBJ databases">
        <title>High-quality chromosome-scale genome assembly of Pensacola bahiagrass (Paspalum notatum Flugge var. saurae).</title>
        <authorList>
            <person name="Vega J.M."/>
            <person name="Podio M."/>
            <person name="Orjuela J."/>
            <person name="Siena L.A."/>
            <person name="Pessino S.C."/>
            <person name="Combes M.C."/>
            <person name="Mariac C."/>
            <person name="Albertini E."/>
            <person name="Pupilli F."/>
            <person name="Ortiz J.P.A."/>
            <person name="Leblanc O."/>
        </authorList>
    </citation>
    <scope>NUCLEOTIDE SEQUENCE [LARGE SCALE GENOMIC DNA]</scope>
    <source>
        <strain evidence="3">R1</strain>
        <tissue evidence="3">Leaf</tissue>
    </source>
</reference>
<evidence type="ECO:0000259" key="2">
    <source>
        <dbReference type="Pfam" id="PF03017"/>
    </source>
</evidence>
<feature type="domain" description="Transposase Tnp1/En/Spm-like" evidence="2">
    <location>
        <begin position="399"/>
        <end position="470"/>
    </location>
</feature>
<evidence type="ECO:0000313" key="3">
    <source>
        <dbReference type="EMBL" id="WVZ49931.1"/>
    </source>
</evidence>
<keyword evidence="4" id="KW-1185">Reference proteome</keyword>
<protein>
    <recommendedName>
        <fullName evidence="2">Transposase Tnp1/En/Spm-like domain-containing protein</fullName>
    </recommendedName>
</protein>
<dbReference type="AlphaFoldDB" id="A0AAQ3PI05"/>
<proteinExistence type="predicted"/>
<feature type="compositionally biased region" description="Polar residues" evidence="1">
    <location>
        <begin position="365"/>
        <end position="382"/>
    </location>
</feature>
<name>A0AAQ3PI05_PASNO</name>
<feature type="region of interest" description="Disordered" evidence="1">
    <location>
        <begin position="356"/>
        <end position="393"/>
    </location>
</feature>
<dbReference type="EMBL" id="CP144745">
    <property type="protein sequence ID" value="WVZ49931.1"/>
    <property type="molecule type" value="Genomic_DNA"/>
</dbReference>
<dbReference type="InterPro" id="IPR004252">
    <property type="entry name" value="Probable_transposase_24"/>
</dbReference>
<dbReference type="InterPro" id="IPR004264">
    <property type="entry name" value="Transposase_23"/>
</dbReference>
<dbReference type="Pfam" id="PF03004">
    <property type="entry name" value="Transposase_24"/>
    <property type="match status" value="1"/>
</dbReference>
<dbReference type="Proteomes" id="UP001341281">
    <property type="component" value="Chromosome 01"/>
</dbReference>
<sequence length="525" mass="59794">MSRVPRILRNLDLEIQDKEPTEAVQELLPDNEEDNSQMPPDIDNILAHMPRQSSEPITVIWPNGEKRNIVGAFGISNLLELEGGKVMVGTDENGVPNERSASILGQYLGSLAESQTFAPLHIARWDNKLFKTYKEQIIKDVEEDKKKEKVHRIELWDAAHKKKNGRYSNNKVKTVMDESFEELKKRKEHNNGNLSSKDFNEVFNDVVATQLEARGYYGDKYWSQVKVSKGITFVNQSEEDKMYQDKVNAMENKIQHMSGVMKQWFAFMTRKFPEEDWLNEMGTEVNEVDHINTEENYREDINDVCDSEIHMNNDSNDDVTSPNHVQGAHVQDINRDSENFCQTSIRAEQTIGKEAHTEKHGPVENGSTGATLPPDSTMTSMGTRRVKAPEQNGQASQREVYLLSMMYKGRFVAKGKLVTTDSKRVIGESMLGSEFVGVYVDALVNAANGNNGEEELPRPLYEVKTLRDAIDYVIAWPRSHVKIRKTSAETQKKMLSNYANNVNSDGKHHVLNLFVIEYDIMFPDT</sequence>
<organism evidence="3 4">
    <name type="scientific">Paspalum notatum var. saurae</name>
    <dbReference type="NCBI Taxonomy" id="547442"/>
    <lineage>
        <taxon>Eukaryota</taxon>
        <taxon>Viridiplantae</taxon>
        <taxon>Streptophyta</taxon>
        <taxon>Embryophyta</taxon>
        <taxon>Tracheophyta</taxon>
        <taxon>Spermatophyta</taxon>
        <taxon>Magnoliopsida</taxon>
        <taxon>Liliopsida</taxon>
        <taxon>Poales</taxon>
        <taxon>Poaceae</taxon>
        <taxon>PACMAD clade</taxon>
        <taxon>Panicoideae</taxon>
        <taxon>Andropogonodae</taxon>
        <taxon>Paspaleae</taxon>
        <taxon>Paspalinae</taxon>
        <taxon>Paspalum</taxon>
    </lineage>
</organism>
<gene>
    <name evidence="3" type="ORF">U9M48_001246</name>
</gene>
<dbReference type="Pfam" id="PF03017">
    <property type="entry name" value="Transposase_23"/>
    <property type="match status" value="1"/>
</dbReference>